<sequence>MEWEKVVVSGGVGGGNVGGSEMEDEELEDEGGDAGVSAGLTSKGKGKRTTQLSPTLAAPKKQARRKAVDEARVALDASQGTLGEADVKCKSSARVRKMSQPRKPVRPSRRQKSEDSSDDAEGVAPRLLSLPDDDEQETKKPSAIPTIPLGDIAFNQRSLNPAIVAGIEAAIDASTRPRSEDDPAPWDPPELVLALMTPSMDENSQGIHVLPQDFDPDRADEYFYYPVVGQHTSEAMKRTVANNSAAVEVFGFRNYDPVRIIYFDDDHTNGYAYVSIYDNTRVDRAMLSSFHQAYEDIRGFWDSKKRIGPVGNVSKGDPAGLMHQEEWRKFLRACMRKSCEKSLWTECLAPKWQQDWTNRMRGYMNVATCRERIWTLVKEFFLKFEAGELALYDNKCPKDLPGKQEGRVPGQFTEEVQGKKEVFHCIPARDGGLNATVSFKDLFPSNFKCFGDMTAREKEIALRLMINKKVVATTRLVPPGKLNMTNLLDIIMRERYMMRLFNYIVFKSKNREAREWKDGNFFDYEKVEQRFGVRAAEWDEERDRIPLEYVRRVPKKLGGEQEEKGLKGAGLKAKETLYRDAPFHFKYFVYHAIGRVGLLTAELRRLKNAELKLGWEKKQRRSTLLPVNMHPKKLLPAADEIVTAAMNLNCKAAILDLANPKECLAWSPADFDALHKTMTKLCGNNWILIVFALQKQHKIIMKQLYKWDDVEVIPET</sequence>
<dbReference type="Gramene" id="GBG83021">
    <property type="protein sequence ID" value="GBG83021"/>
    <property type="gene ID" value="CBR_g36640"/>
</dbReference>
<evidence type="ECO:0000313" key="3">
    <source>
        <dbReference type="Proteomes" id="UP000265515"/>
    </source>
</evidence>
<proteinExistence type="predicted"/>
<name>A0A388LL91_CHABU</name>
<dbReference type="EMBL" id="BFEA01000425">
    <property type="protein sequence ID" value="GBG83021.1"/>
    <property type="molecule type" value="Genomic_DNA"/>
</dbReference>
<gene>
    <name evidence="2" type="ORF">CBR_g36640</name>
</gene>
<protein>
    <submittedName>
        <fullName evidence="2">Uncharacterized protein</fullName>
    </submittedName>
</protein>
<feature type="compositionally biased region" description="Basic residues" evidence="1">
    <location>
        <begin position="91"/>
        <end position="110"/>
    </location>
</feature>
<feature type="compositionally biased region" description="Acidic residues" evidence="1">
    <location>
        <begin position="21"/>
        <end position="32"/>
    </location>
</feature>
<reference evidence="2 3" key="1">
    <citation type="journal article" date="2018" name="Cell">
        <title>The Chara Genome: Secondary Complexity and Implications for Plant Terrestrialization.</title>
        <authorList>
            <person name="Nishiyama T."/>
            <person name="Sakayama H."/>
            <person name="Vries J.D."/>
            <person name="Buschmann H."/>
            <person name="Saint-Marcoux D."/>
            <person name="Ullrich K.K."/>
            <person name="Haas F.B."/>
            <person name="Vanderstraeten L."/>
            <person name="Becker D."/>
            <person name="Lang D."/>
            <person name="Vosolsobe S."/>
            <person name="Rombauts S."/>
            <person name="Wilhelmsson P.K.I."/>
            <person name="Janitza P."/>
            <person name="Kern R."/>
            <person name="Heyl A."/>
            <person name="Rumpler F."/>
            <person name="Villalobos L.I.A.C."/>
            <person name="Clay J.M."/>
            <person name="Skokan R."/>
            <person name="Toyoda A."/>
            <person name="Suzuki Y."/>
            <person name="Kagoshima H."/>
            <person name="Schijlen E."/>
            <person name="Tajeshwar N."/>
            <person name="Catarino B."/>
            <person name="Hetherington A.J."/>
            <person name="Saltykova A."/>
            <person name="Bonnot C."/>
            <person name="Breuninger H."/>
            <person name="Symeonidi A."/>
            <person name="Radhakrishnan G.V."/>
            <person name="Van Nieuwerburgh F."/>
            <person name="Deforce D."/>
            <person name="Chang C."/>
            <person name="Karol K.G."/>
            <person name="Hedrich R."/>
            <person name="Ulvskov P."/>
            <person name="Glockner G."/>
            <person name="Delwiche C.F."/>
            <person name="Petrasek J."/>
            <person name="Van de Peer Y."/>
            <person name="Friml J."/>
            <person name="Beilby M."/>
            <person name="Dolan L."/>
            <person name="Kohara Y."/>
            <person name="Sugano S."/>
            <person name="Fujiyama A."/>
            <person name="Delaux P.-M."/>
            <person name="Quint M."/>
            <person name="TheiBen G."/>
            <person name="Hagemann M."/>
            <person name="Harholt J."/>
            <person name="Dunand C."/>
            <person name="Zachgo S."/>
            <person name="Langdale J."/>
            <person name="Maumus F."/>
            <person name="Straeten D.V.D."/>
            <person name="Gould S.B."/>
            <person name="Rensing S.A."/>
        </authorList>
    </citation>
    <scope>NUCLEOTIDE SEQUENCE [LARGE SCALE GENOMIC DNA]</scope>
    <source>
        <strain evidence="2 3">S276</strain>
    </source>
</reference>
<evidence type="ECO:0000313" key="2">
    <source>
        <dbReference type="EMBL" id="GBG83021.1"/>
    </source>
</evidence>
<organism evidence="2 3">
    <name type="scientific">Chara braunii</name>
    <name type="common">Braun's stonewort</name>
    <dbReference type="NCBI Taxonomy" id="69332"/>
    <lineage>
        <taxon>Eukaryota</taxon>
        <taxon>Viridiplantae</taxon>
        <taxon>Streptophyta</taxon>
        <taxon>Charophyceae</taxon>
        <taxon>Charales</taxon>
        <taxon>Characeae</taxon>
        <taxon>Chara</taxon>
    </lineage>
</organism>
<accession>A0A388LL91</accession>
<feature type="region of interest" description="Disordered" evidence="1">
    <location>
        <begin position="1"/>
        <end position="144"/>
    </location>
</feature>
<dbReference type="AlphaFoldDB" id="A0A388LL91"/>
<dbReference type="Proteomes" id="UP000265515">
    <property type="component" value="Unassembled WGS sequence"/>
</dbReference>
<comment type="caution">
    <text evidence="2">The sequence shown here is derived from an EMBL/GenBank/DDBJ whole genome shotgun (WGS) entry which is preliminary data.</text>
</comment>
<keyword evidence="3" id="KW-1185">Reference proteome</keyword>
<evidence type="ECO:0000256" key="1">
    <source>
        <dbReference type="SAM" id="MobiDB-lite"/>
    </source>
</evidence>